<dbReference type="SUPFAM" id="SSF52540">
    <property type="entry name" value="P-loop containing nucleoside triphosphate hydrolases"/>
    <property type="match status" value="1"/>
</dbReference>
<reference evidence="4 5" key="1">
    <citation type="journal article" date="2013" name="Curr. Biol.">
        <title>The Genome of the Foraminiferan Reticulomyxa filosa.</title>
        <authorList>
            <person name="Glockner G."/>
            <person name="Hulsmann N."/>
            <person name="Schleicher M."/>
            <person name="Noegel A.A."/>
            <person name="Eichinger L."/>
            <person name="Gallinger C."/>
            <person name="Pawlowski J."/>
            <person name="Sierra R."/>
            <person name="Euteneuer U."/>
            <person name="Pillet L."/>
            <person name="Moustafa A."/>
            <person name="Platzer M."/>
            <person name="Groth M."/>
            <person name="Szafranski K."/>
            <person name="Schliwa M."/>
        </authorList>
    </citation>
    <scope>NUCLEOTIDE SEQUENCE [LARGE SCALE GENOMIC DNA]</scope>
</reference>
<dbReference type="EMBL" id="ASPP01021682">
    <property type="protein sequence ID" value="ETO12140.1"/>
    <property type="molecule type" value="Genomic_DNA"/>
</dbReference>
<keyword evidence="3" id="KW-0472">Membrane</keyword>
<proteinExistence type="predicted"/>
<evidence type="ECO:0000313" key="5">
    <source>
        <dbReference type="Proteomes" id="UP000023152"/>
    </source>
</evidence>
<dbReference type="PROSITE" id="PS51421">
    <property type="entry name" value="RAS"/>
    <property type="match status" value="1"/>
</dbReference>
<dbReference type="InterPro" id="IPR001806">
    <property type="entry name" value="Small_GTPase"/>
</dbReference>
<gene>
    <name evidence="4" type="ORF">RFI_25236</name>
</gene>
<sequence length="165" mass="18960">MLVLVFVQDACVLVYDITNADSFEHIKTWHATFLEQLQLDSNTKYPFLLCGNKSDLQSNRVVSQQDGESLANQLGMLFIETNDLNGNHFDTAMRKLIKTACAVDTDKFTDLSFFFFFLVSNGICVINNVYVHIYVYIYSQLQKEDSINIDVELTKIKKQHACCFF</sequence>
<dbReference type="SMART" id="SM00173">
    <property type="entry name" value="RAS"/>
    <property type="match status" value="1"/>
</dbReference>
<dbReference type="Proteomes" id="UP000023152">
    <property type="component" value="Unassembled WGS sequence"/>
</dbReference>
<dbReference type="PANTHER" id="PTHR47977">
    <property type="entry name" value="RAS-RELATED PROTEIN RAB"/>
    <property type="match status" value="1"/>
</dbReference>
<dbReference type="GO" id="GO:0003924">
    <property type="term" value="F:GTPase activity"/>
    <property type="evidence" value="ECO:0007669"/>
    <property type="project" value="InterPro"/>
</dbReference>
<evidence type="ECO:0000256" key="1">
    <source>
        <dbReference type="ARBA" id="ARBA00022741"/>
    </source>
</evidence>
<dbReference type="PROSITE" id="PS51419">
    <property type="entry name" value="RAB"/>
    <property type="match status" value="1"/>
</dbReference>
<keyword evidence="2" id="KW-0342">GTP-binding</keyword>
<evidence type="ECO:0000313" key="4">
    <source>
        <dbReference type="EMBL" id="ETO12140.1"/>
    </source>
</evidence>
<evidence type="ECO:0000256" key="3">
    <source>
        <dbReference type="SAM" id="Phobius"/>
    </source>
</evidence>
<keyword evidence="3" id="KW-1133">Transmembrane helix</keyword>
<evidence type="ECO:0000256" key="2">
    <source>
        <dbReference type="ARBA" id="ARBA00023134"/>
    </source>
</evidence>
<dbReference type="Gene3D" id="3.40.50.300">
    <property type="entry name" value="P-loop containing nucleotide triphosphate hydrolases"/>
    <property type="match status" value="1"/>
</dbReference>
<dbReference type="AlphaFoldDB" id="X6MGG2"/>
<protein>
    <submittedName>
        <fullName evidence="4">Rab family small GTPase</fullName>
    </submittedName>
</protein>
<keyword evidence="1" id="KW-0547">Nucleotide-binding</keyword>
<name>X6MGG2_RETFI</name>
<dbReference type="OrthoDB" id="18798at2759"/>
<dbReference type="SMART" id="SM00175">
    <property type="entry name" value="RAB"/>
    <property type="match status" value="1"/>
</dbReference>
<accession>X6MGG2</accession>
<dbReference type="InterPro" id="IPR027417">
    <property type="entry name" value="P-loop_NTPase"/>
</dbReference>
<comment type="caution">
    <text evidence="4">The sequence shown here is derived from an EMBL/GenBank/DDBJ whole genome shotgun (WGS) entry which is preliminary data.</text>
</comment>
<dbReference type="GO" id="GO:0005525">
    <property type="term" value="F:GTP binding"/>
    <property type="evidence" value="ECO:0007669"/>
    <property type="project" value="UniProtKB-KW"/>
</dbReference>
<dbReference type="InterPro" id="IPR050227">
    <property type="entry name" value="Rab"/>
</dbReference>
<feature type="transmembrane region" description="Helical" evidence="3">
    <location>
        <begin position="113"/>
        <end position="137"/>
    </location>
</feature>
<keyword evidence="5" id="KW-1185">Reference proteome</keyword>
<dbReference type="Pfam" id="PF00071">
    <property type="entry name" value="Ras"/>
    <property type="match status" value="1"/>
</dbReference>
<organism evidence="4 5">
    <name type="scientific">Reticulomyxa filosa</name>
    <dbReference type="NCBI Taxonomy" id="46433"/>
    <lineage>
        <taxon>Eukaryota</taxon>
        <taxon>Sar</taxon>
        <taxon>Rhizaria</taxon>
        <taxon>Retaria</taxon>
        <taxon>Foraminifera</taxon>
        <taxon>Monothalamids</taxon>
        <taxon>Reticulomyxidae</taxon>
        <taxon>Reticulomyxa</taxon>
    </lineage>
</organism>
<keyword evidence="3" id="KW-0812">Transmembrane</keyword>